<evidence type="ECO:0000313" key="6">
    <source>
        <dbReference type="Proteomes" id="UP000326759"/>
    </source>
</evidence>
<evidence type="ECO:0000259" key="3">
    <source>
        <dbReference type="PROSITE" id="PS50948"/>
    </source>
</evidence>
<feature type="region of interest" description="Disordered" evidence="1">
    <location>
        <begin position="393"/>
        <end position="454"/>
    </location>
</feature>
<keyword evidence="2" id="KW-1133">Transmembrane helix</keyword>
<feature type="domain" description="Apple" evidence="3">
    <location>
        <begin position="63"/>
        <end position="150"/>
    </location>
</feature>
<dbReference type="Gene3D" id="3.50.4.10">
    <property type="entry name" value="Hepatocyte Growth Factor"/>
    <property type="match status" value="2"/>
</dbReference>
<reference evidence="5 6" key="1">
    <citation type="journal article" date="2019" name="PLoS Biol.">
        <title>Sex chromosomes control vertical transmission of feminizing Wolbachia symbionts in an isopod.</title>
        <authorList>
            <person name="Becking T."/>
            <person name="Chebbi M.A."/>
            <person name="Giraud I."/>
            <person name="Moumen B."/>
            <person name="Laverre T."/>
            <person name="Caubet Y."/>
            <person name="Peccoud J."/>
            <person name="Gilbert C."/>
            <person name="Cordaux R."/>
        </authorList>
    </citation>
    <scope>NUCLEOTIDE SEQUENCE [LARGE SCALE GENOMIC DNA]</scope>
    <source>
        <strain evidence="5">ANa2</strain>
        <tissue evidence="5">Whole body excluding digestive tract and cuticle</tissue>
    </source>
</reference>
<dbReference type="AlphaFoldDB" id="A0A5N5T7K2"/>
<sequence>MLTNIMNRQFCQAACLKASDLPCRSAVYNYQDKTCKLMAETRRSERDSFKFVSQDIEFLENQCAPDPPNCEYTNYEERFLPYFDRFFRNVFDTNECQSYCERESDFTCRSYNYHAERRECSLSSDDTSTAGGVTALIVNRDYFYADKALCRNVRVDCTSSSMLVTFTFGTPFEGRVYAQGNPQVCFEMGSREIELMLRIPLDTTCDKQVSFAPQPGPGRTGGGIDINNSLRPPNGVSDVVRNTAPTPNVVMNIYKSSGSKANTVELGELLELRIEMIEASAFGIFARNLEARTEFGELMTLIDNVGCPRYPDIFPALMIDEQDKSLVARFKAFRFPSTGKVNFVATIRFCQDLCNPVNCGGGVFSYGQKDAEEGQDEPSSSSEASELEWTSSSSFSSSSLSSTPTSSSSELSTASSESSSSTSTASPSVSDSSTSTVSTKSSSDASKRDFEEPEAQLPNDIPIALSLIVGSEEPMYDNFASVSHRRESYIREDYICSPTSSVIAAVIVLLVLLFATVVAFAFFYRSKKRLWKKESDCDFLNAYV</sequence>
<dbReference type="InterPro" id="IPR052774">
    <property type="entry name" value="Celegans_DevNeuronal_Protein"/>
</dbReference>
<evidence type="ECO:0000313" key="5">
    <source>
        <dbReference type="EMBL" id="KAB7500990.1"/>
    </source>
</evidence>
<organism evidence="5 6">
    <name type="scientific">Armadillidium nasatum</name>
    <dbReference type="NCBI Taxonomy" id="96803"/>
    <lineage>
        <taxon>Eukaryota</taxon>
        <taxon>Metazoa</taxon>
        <taxon>Ecdysozoa</taxon>
        <taxon>Arthropoda</taxon>
        <taxon>Crustacea</taxon>
        <taxon>Multicrustacea</taxon>
        <taxon>Malacostraca</taxon>
        <taxon>Eumalacostraca</taxon>
        <taxon>Peracarida</taxon>
        <taxon>Isopoda</taxon>
        <taxon>Oniscidea</taxon>
        <taxon>Crinocheta</taxon>
        <taxon>Armadillidiidae</taxon>
        <taxon>Armadillidium</taxon>
    </lineage>
</organism>
<keyword evidence="2" id="KW-0812">Transmembrane</keyword>
<dbReference type="Proteomes" id="UP000326759">
    <property type="component" value="Unassembled WGS sequence"/>
</dbReference>
<dbReference type="PROSITE" id="PS50948">
    <property type="entry name" value="PAN"/>
    <property type="match status" value="1"/>
</dbReference>
<keyword evidence="2" id="KW-0472">Membrane</keyword>
<keyword evidence="6" id="KW-1185">Reference proteome</keyword>
<accession>A0A5N5T7K2</accession>
<protein>
    <submittedName>
        <fullName evidence="5">Uncharacterized protein</fullName>
    </submittedName>
</protein>
<evidence type="ECO:0000256" key="2">
    <source>
        <dbReference type="SAM" id="Phobius"/>
    </source>
</evidence>
<dbReference type="Pfam" id="PF00024">
    <property type="entry name" value="PAN_1"/>
    <property type="match status" value="2"/>
</dbReference>
<evidence type="ECO:0000256" key="1">
    <source>
        <dbReference type="SAM" id="MobiDB-lite"/>
    </source>
</evidence>
<dbReference type="PANTHER" id="PTHR47327">
    <property type="entry name" value="FI18240P1-RELATED"/>
    <property type="match status" value="1"/>
</dbReference>
<dbReference type="EMBL" id="SEYY01012068">
    <property type="protein sequence ID" value="KAB7500990.1"/>
    <property type="molecule type" value="Genomic_DNA"/>
</dbReference>
<dbReference type="SUPFAM" id="SSF57414">
    <property type="entry name" value="Hairpin loop containing domain-like"/>
    <property type="match status" value="2"/>
</dbReference>
<proteinExistence type="predicted"/>
<dbReference type="InterPro" id="IPR003609">
    <property type="entry name" value="Pan_app"/>
</dbReference>
<gene>
    <name evidence="5" type="ORF">Anas_12965</name>
</gene>
<feature type="transmembrane region" description="Helical" evidence="2">
    <location>
        <begin position="502"/>
        <end position="524"/>
    </location>
</feature>
<dbReference type="GO" id="GO:0009653">
    <property type="term" value="P:anatomical structure morphogenesis"/>
    <property type="evidence" value="ECO:0007669"/>
    <property type="project" value="TreeGrafter"/>
</dbReference>
<dbReference type="PANTHER" id="PTHR47327:SF9">
    <property type="entry name" value="NO MECHANORECEPTOR POTENTIAL A, ISOFORM A"/>
    <property type="match status" value="1"/>
</dbReference>
<dbReference type="InterPro" id="IPR001507">
    <property type="entry name" value="ZP_dom"/>
</dbReference>
<comment type="caution">
    <text evidence="5">The sequence shown here is derived from an EMBL/GenBank/DDBJ whole genome shotgun (WGS) entry which is preliminary data.</text>
</comment>
<name>A0A5N5T7K2_9CRUS</name>
<feature type="domain" description="ZP" evidence="4">
    <location>
        <begin position="62"/>
        <end position="366"/>
    </location>
</feature>
<evidence type="ECO:0000259" key="4">
    <source>
        <dbReference type="PROSITE" id="PS51034"/>
    </source>
</evidence>
<dbReference type="CDD" id="cd01099">
    <property type="entry name" value="PAN_AP_HGF"/>
    <property type="match status" value="2"/>
</dbReference>
<dbReference type="SMART" id="SM00473">
    <property type="entry name" value="PAN_AP"/>
    <property type="match status" value="2"/>
</dbReference>
<dbReference type="PROSITE" id="PS51034">
    <property type="entry name" value="ZP_2"/>
    <property type="match status" value="1"/>
</dbReference>
<feature type="compositionally biased region" description="Low complexity" evidence="1">
    <location>
        <begin position="393"/>
        <end position="444"/>
    </location>
</feature>
<dbReference type="OrthoDB" id="6430118at2759"/>